<comment type="caution">
    <text evidence="2">The sequence shown here is derived from an EMBL/GenBank/DDBJ whole genome shotgun (WGS) entry which is preliminary data.</text>
</comment>
<dbReference type="Proteomes" id="UP001595868">
    <property type="component" value="Unassembled WGS sequence"/>
</dbReference>
<name>A0ABV8KXE4_9ACTN</name>
<accession>A0ABV8KXE4</accession>
<evidence type="ECO:0000256" key="1">
    <source>
        <dbReference type="SAM" id="MobiDB-lite"/>
    </source>
</evidence>
<gene>
    <name evidence="2" type="ORF">ACFOX0_33600</name>
</gene>
<proteinExistence type="predicted"/>
<dbReference type="EMBL" id="JBHSBN010000067">
    <property type="protein sequence ID" value="MFC4110832.1"/>
    <property type="molecule type" value="Genomic_DNA"/>
</dbReference>
<reference evidence="3" key="1">
    <citation type="journal article" date="2019" name="Int. J. Syst. Evol. Microbiol.">
        <title>The Global Catalogue of Microorganisms (GCM) 10K type strain sequencing project: providing services to taxonomists for standard genome sequencing and annotation.</title>
        <authorList>
            <consortium name="The Broad Institute Genomics Platform"/>
            <consortium name="The Broad Institute Genome Sequencing Center for Infectious Disease"/>
            <person name="Wu L."/>
            <person name="Ma J."/>
        </authorList>
    </citation>
    <scope>NUCLEOTIDE SEQUENCE [LARGE SCALE GENOMIC DNA]</scope>
    <source>
        <strain evidence="3">2902at01</strain>
    </source>
</reference>
<organism evidence="2 3">
    <name type="scientific">Micromonospora zhanjiangensis</name>
    <dbReference type="NCBI Taxonomy" id="1522057"/>
    <lineage>
        <taxon>Bacteria</taxon>
        <taxon>Bacillati</taxon>
        <taxon>Actinomycetota</taxon>
        <taxon>Actinomycetes</taxon>
        <taxon>Micromonosporales</taxon>
        <taxon>Micromonosporaceae</taxon>
        <taxon>Micromonospora</taxon>
    </lineage>
</organism>
<keyword evidence="3" id="KW-1185">Reference proteome</keyword>
<dbReference type="RefSeq" id="WP_377553631.1">
    <property type="nucleotide sequence ID" value="NZ_JBHSBN010000067.1"/>
</dbReference>
<sequence>MAARWKWYLRPGQVAIDLTGQAAPDEDAPGRLRRRTVEDVVPTDRPPPYRPGTGGEPEPPP</sequence>
<evidence type="ECO:0000313" key="2">
    <source>
        <dbReference type="EMBL" id="MFC4110832.1"/>
    </source>
</evidence>
<feature type="region of interest" description="Disordered" evidence="1">
    <location>
        <begin position="20"/>
        <end position="61"/>
    </location>
</feature>
<evidence type="ECO:0000313" key="3">
    <source>
        <dbReference type="Proteomes" id="UP001595868"/>
    </source>
</evidence>
<protein>
    <submittedName>
        <fullName evidence="2">Uncharacterized protein</fullName>
    </submittedName>
</protein>